<feature type="domain" description="UBZ4-type" evidence="7">
    <location>
        <begin position="58"/>
        <end position="81"/>
    </location>
</feature>
<keyword evidence="9" id="KW-1185">Reference proteome</keyword>
<keyword evidence="5" id="KW-0234">DNA repair</keyword>
<keyword evidence="4" id="KW-0862">Zinc</keyword>
<name>A0ABM5L3W4_DIAVI</name>
<dbReference type="Proteomes" id="UP001652700">
    <property type="component" value="Unplaced"/>
</dbReference>
<evidence type="ECO:0000256" key="3">
    <source>
        <dbReference type="ARBA" id="ARBA00022771"/>
    </source>
</evidence>
<sequence length="131" mass="14678">MHAVNCLNSMFDRLEEDIHKPSTSSTLTNVEASSSKTNNYTDFEASSSNTEPSGSKDTVQCLACNKKIIKSELDEHLENCMSLSQIFDDENEPVEEETEAKDLFNCPSCMKLFSELEMNDHIDVCLNISDV</sequence>
<dbReference type="SMART" id="SM00734">
    <property type="entry name" value="ZnF_Rad18"/>
    <property type="match status" value="2"/>
</dbReference>
<evidence type="ECO:0000256" key="2">
    <source>
        <dbReference type="ARBA" id="ARBA00022763"/>
    </source>
</evidence>
<evidence type="ECO:0000256" key="6">
    <source>
        <dbReference type="SAM" id="MobiDB-lite"/>
    </source>
</evidence>
<reference evidence="8" key="1">
    <citation type="submission" date="2025-05" db="UniProtKB">
        <authorList>
            <consortium name="EnsemblMetazoa"/>
        </authorList>
    </citation>
    <scope>IDENTIFICATION</scope>
</reference>
<evidence type="ECO:0000256" key="1">
    <source>
        <dbReference type="ARBA" id="ARBA00022723"/>
    </source>
</evidence>
<proteinExistence type="predicted"/>
<dbReference type="EnsemblMetazoa" id="XM_050661180.1">
    <property type="protein sequence ID" value="XP_050517137.1"/>
    <property type="gene ID" value="LOC126891848"/>
</dbReference>
<keyword evidence="3" id="KW-0863">Zinc-finger</keyword>
<dbReference type="RefSeq" id="XP_050517137.1">
    <property type="nucleotide sequence ID" value="XM_050661180.1"/>
</dbReference>
<accession>A0ABM5L3W4</accession>
<dbReference type="Gene3D" id="3.30.160.60">
    <property type="entry name" value="Classic Zinc Finger"/>
    <property type="match status" value="1"/>
</dbReference>
<evidence type="ECO:0000313" key="9">
    <source>
        <dbReference type="Proteomes" id="UP001652700"/>
    </source>
</evidence>
<dbReference type="InterPro" id="IPR006642">
    <property type="entry name" value="Rad18_UBZ4"/>
</dbReference>
<protein>
    <recommendedName>
        <fullName evidence="7">UBZ4-type domain-containing protein</fullName>
    </recommendedName>
</protein>
<feature type="domain" description="UBZ4-type" evidence="7">
    <location>
        <begin position="103"/>
        <end position="126"/>
    </location>
</feature>
<organism evidence="8 9">
    <name type="scientific">Diabrotica virgifera virgifera</name>
    <name type="common">western corn rootworm</name>
    <dbReference type="NCBI Taxonomy" id="50390"/>
    <lineage>
        <taxon>Eukaryota</taxon>
        <taxon>Metazoa</taxon>
        <taxon>Ecdysozoa</taxon>
        <taxon>Arthropoda</taxon>
        <taxon>Hexapoda</taxon>
        <taxon>Insecta</taxon>
        <taxon>Pterygota</taxon>
        <taxon>Neoptera</taxon>
        <taxon>Endopterygota</taxon>
        <taxon>Coleoptera</taxon>
        <taxon>Polyphaga</taxon>
        <taxon>Cucujiformia</taxon>
        <taxon>Chrysomeloidea</taxon>
        <taxon>Chrysomelidae</taxon>
        <taxon>Galerucinae</taxon>
        <taxon>Diabroticina</taxon>
        <taxon>Diabroticites</taxon>
        <taxon>Diabrotica</taxon>
    </lineage>
</organism>
<dbReference type="GeneID" id="126891848"/>
<keyword evidence="2" id="KW-0227">DNA damage</keyword>
<feature type="region of interest" description="Disordered" evidence="6">
    <location>
        <begin position="22"/>
        <end position="57"/>
    </location>
</feature>
<evidence type="ECO:0000256" key="4">
    <source>
        <dbReference type="ARBA" id="ARBA00022833"/>
    </source>
</evidence>
<evidence type="ECO:0000313" key="8">
    <source>
        <dbReference type="EnsemblMetazoa" id="XP_050517137.1"/>
    </source>
</evidence>
<keyword evidence="1" id="KW-0479">Metal-binding</keyword>
<evidence type="ECO:0000259" key="7">
    <source>
        <dbReference type="SMART" id="SM00734"/>
    </source>
</evidence>
<evidence type="ECO:0000256" key="5">
    <source>
        <dbReference type="ARBA" id="ARBA00023204"/>
    </source>
</evidence>